<protein>
    <recommendedName>
        <fullName evidence="2">Transposase-associated domain-containing protein</fullName>
    </recommendedName>
</protein>
<dbReference type="PANTHER" id="PTHR10775:SF185">
    <property type="entry name" value="OS08G0208400 PROTEIN"/>
    <property type="match status" value="1"/>
</dbReference>
<reference evidence="3" key="1">
    <citation type="submission" date="2019-11" db="EMBL/GenBank/DDBJ databases">
        <authorList>
            <person name="Liu Y."/>
            <person name="Hou J."/>
            <person name="Li T.-Q."/>
            <person name="Guan C.-H."/>
            <person name="Wu X."/>
            <person name="Wu H.-Z."/>
            <person name="Ling F."/>
            <person name="Zhang R."/>
            <person name="Shi X.-G."/>
            <person name="Ren J.-P."/>
            <person name="Chen E.-F."/>
            <person name="Sun J.-M."/>
        </authorList>
    </citation>
    <scope>NUCLEOTIDE SEQUENCE</scope>
    <source>
        <strain evidence="3">Adult_tree_wgs_1</strain>
        <tissue evidence="3">Leaves</tissue>
    </source>
</reference>
<feature type="region of interest" description="Disordered" evidence="1">
    <location>
        <begin position="50"/>
        <end position="80"/>
    </location>
</feature>
<evidence type="ECO:0000259" key="2">
    <source>
        <dbReference type="Pfam" id="PF13963"/>
    </source>
</evidence>
<dbReference type="InterPro" id="IPR004242">
    <property type="entry name" value="Transposase_21"/>
</dbReference>
<dbReference type="Proteomes" id="UP000626092">
    <property type="component" value="Unassembled WGS sequence"/>
</dbReference>
<dbReference type="Pfam" id="PF02992">
    <property type="entry name" value="Transposase_21"/>
    <property type="match status" value="1"/>
</dbReference>
<feature type="compositionally biased region" description="Acidic residues" evidence="1">
    <location>
        <begin position="68"/>
        <end position="77"/>
    </location>
</feature>
<dbReference type="EMBL" id="WJXA01000001">
    <property type="protein sequence ID" value="KAF7152157.1"/>
    <property type="molecule type" value="Genomic_DNA"/>
</dbReference>
<comment type="caution">
    <text evidence="3">The sequence shown here is derived from an EMBL/GenBank/DDBJ whole genome shotgun (WGS) entry which is preliminary data.</text>
</comment>
<evidence type="ECO:0000313" key="4">
    <source>
        <dbReference type="Proteomes" id="UP000626092"/>
    </source>
</evidence>
<keyword evidence="4" id="KW-1185">Reference proteome</keyword>
<dbReference type="PANTHER" id="PTHR10775">
    <property type="entry name" value="OS08G0208400 PROTEIN"/>
    <property type="match status" value="1"/>
</dbReference>
<organism evidence="3 4">
    <name type="scientific">Rhododendron simsii</name>
    <name type="common">Sims's rhododendron</name>
    <dbReference type="NCBI Taxonomy" id="118357"/>
    <lineage>
        <taxon>Eukaryota</taxon>
        <taxon>Viridiplantae</taxon>
        <taxon>Streptophyta</taxon>
        <taxon>Embryophyta</taxon>
        <taxon>Tracheophyta</taxon>
        <taxon>Spermatophyta</taxon>
        <taxon>Magnoliopsida</taxon>
        <taxon>eudicotyledons</taxon>
        <taxon>Gunneridae</taxon>
        <taxon>Pentapetalae</taxon>
        <taxon>asterids</taxon>
        <taxon>Ericales</taxon>
        <taxon>Ericaceae</taxon>
        <taxon>Ericoideae</taxon>
        <taxon>Rhodoreae</taxon>
        <taxon>Rhododendron</taxon>
    </lineage>
</organism>
<feature type="compositionally biased region" description="Basic and acidic residues" evidence="1">
    <location>
        <begin position="56"/>
        <end position="65"/>
    </location>
</feature>
<evidence type="ECO:0000256" key="1">
    <source>
        <dbReference type="SAM" id="MobiDB-lite"/>
    </source>
</evidence>
<dbReference type="OrthoDB" id="1932595at2759"/>
<name>A0A834LVF6_RHOSS</name>
<dbReference type="Pfam" id="PF13963">
    <property type="entry name" value="Transpos_assoc"/>
    <property type="match status" value="1"/>
</dbReference>
<gene>
    <name evidence="3" type="ORF">RHSIM_Rhsim01G0140400</name>
</gene>
<proteinExistence type="predicted"/>
<evidence type="ECO:0000313" key="3">
    <source>
        <dbReference type="EMBL" id="KAF7152157.1"/>
    </source>
</evidence>
<feature type="domain" description="Transposase-associated" evidence="2">
    <location>
        <begin position="9"/>
        <end position="49"/>
    </location>
</feature>
<dbReference type="AlphaFoldDB" id="A0A834LVF6"/>
<sequence>MANLGPQPKIRCPCIDCLNSTKLSSVVVKIHLIRKGIDSSYKTWVHHGESVPAPQAHDDDHHDPNEGIGDETGGEVSEDGKQLHSMSEQIFVGGLLYNDIDELPVNHGKTMLHVKVYKKLTNDAFNIIMHSIKGMRPDYDEAIPWNIYEAKKFLRDLGLGYVPIHACINGCTLFWKENENMKNCQKCNEPRYKVNDGIGKKIPRKILWYLPLTQDYKGYIIEWKHFDELFPYFAVELRNVRLEMATNGFNPFGHMSQSYSMCLVIMVPYNLPPWKCMKEPFCFTSLLIPGPSSIEKDIYLRPLIDVYLHSLVDELKELWTNSVQTYDVFTR</sequence>
<dbReference type="InterPro" id="IPR029480">
    <property type="entry name" value="Transpos_assoc"/>
</dbReference>
<accession>A0A834LVF6</accession>